<keyword evidence="5" id="KW-0808">Transferase</keyword>
<sequence length="257" mass="27167">MPLSRYKKTRIDQLLVTEGFAETRSRAADAIKRGCVTVDGRAVSKPGQLVSDHADIVLSDDALPFVSRGGLKLAAALDAFGFDPAGRTGLDIGAATGGFTDVLLSRGADHVYAVDVGRSQLHRSLREDPRVTVMEETDARTLEADRFASPIGAVVCDVSFISATLVLPRPLGLAAPGAWAVCLVKPQFESRPDAIGKGGIVKADVDRRLAVARVRDFLEFEAGWKIVGKIESPIAGGSGNQEFLLGAVSDRASLARG</sequence>
<comment type="similarity">
    <text evidence="2">Belongs to the TlyA family.</text>
</comment>
<keyword evidence="1 3" id="KW-0694">RNA-binding</keyword>
<dbReference type="Pfam" id="PF01728">
    <property type="entry name" value="FtsJ"/>
    <property type="match status" value="1"/>
</dbReference>
<dbReference type="GO" id="GO:0032259">
    <property type="term" value="P:methylation"/>
    <property type="evidence" value="ECO:0007669"/>
    <property type="project" value="UniProtKB-KW"/>
</dbReference>
<dbReference type="InterPro" id="IPR036986">
    <property type="entry name" value="S4_RNA-bd_sf"/>
</dbReference>
<reference evidence="5 6" key="1">
    <citation type="submission" date="2016-07" db="EMBL/GenBank/DDBJ databases">
        <title>Draft genome sequence of Methyloligella halotolerans C2T (VKM B-2706T=CCUG 61687T=DSM 25045T), a halotolerant polyhydroxybutyrate accumulating methylotroph.</title>
        <authorList>
            <person name="Vasilenko O.V."/>
            <person name="Doronina N.V."/>
            <person name="Poroshina M.N."/>
            <person name="Tarlachkov S.V."/>
            <person name="Trotsenko Y.A."/>
        </authorList>
    </citation>
    <scope>NUCLEOTIDE SEQUENCE [LARGE SCALE GENOMIC DNA]</scope>
    <source>
        <strain evidence="5 6">VKM B-2706</strain>
    </source>
</reference>
<proteinExistence type="inferred from homology"/>
<dbReference type="RefSeq" id="WP_069095288.1">
    <property type="nucleotide sequence ID" value="NZ_MASI01000004.1"/>
</dbReference>
<keyword evidence="6" id="KW-1185">Reference proteome</keyword>
<organism evidence="5 6">
    <name type="scientific">Methyloligella halotolerans</name>
    <dbReference type="NCBI Taxonomy" id="1177755"/>
    <lineage>
        <taxon>Bacteria</taxon>
        <taxon>Pseudomonadati</taxon>
        <taxon>Pseudomonadota</taxon>
        <taxon>Alphaproteobacteria</taxon>
        <taxon>Hyphomicrobiales</taxon>
        <taxon>Hyphomicrobiaceae</taxon>
        <taxon>Methyloligella</taxon>
    </lineage>
</organism>
<dbReference type="OrthoDB" id="9784736at2"/>
<evidence type="ECO:0000256" key="2">
    <source>
        <dbReference type="ARBA" id="ARBA00029460"/>
    </source>
</evidence>
<evidence type="ECO:0000256" key="3">
    <source>
        <dbReference type="PROSITE-ProRule" id="PRU00182"/>
    </source>
</evidence>
<dbReference type="STRING" id="1177755.A7A08_02065"/>
<name>A0A1E2RYZ2_9HYPH</name>
<feature type="domain" description="RNA-binding S4" evidence="4">
    <location>
        <begin position="9"/>
        <end position="71"/>
    </location>
</feature>
<dbReference type="InterPro" id="IPR029063">
    <property type="entry name" value="SAM-dependent_MTases_sf"/>
</dbReference>
<dbReference type="CDD" id="cd00165">
    <property type="entry name" value="S4"/>
    <property type="match status" value="1"/>
</dbReference>
<dbReference type="PANTHER" id="PTHR32319:SF0">
    <property type="entry name" value="BACTERIAL HEMOLYSIN-LIKE PROTEIN"/>
    <property type="match status" value="1"/>
</dbReference>
<dbReference type="InterPro" id="IPR004538">
    <property type="entry name" value="Hemolysin_A/TlyA"/>
</dbReference>
<dbReference type="EC" id="2.1.1.226" evidence="5"/>
<dbReference type="SUPFAM" id="SSF55174">
    <property type="entry name" value="Alpha-L RNA-binding motif"/>
    <property type="match status" value="1"/>
</dbReference>
<accession>A0A1E2RYZ2</accession>
<dbReference type="InterPro" id="IPR002877">
    <property type="entry name" value="RNA_MeTrfase_FtsJ_dom"/>
</dbReference>
<comment type="caution">
    <text evidence="5">The sequence shown here is derived from an EMBL/GenBank/DDBJ whole genome shotgun (WGS) entry which is preliminary data.</text>
</comment>
<dbReference type="Gene3D" id="3.40.50.150">
    <property type="entry name" value="Vaccinia Virus protein VP39"/>
    <property type="match status" value="1"/>
</dbReference>
<dbReference type="GO" id="GO:0008168">
    <property type="term" value="F:methyltransferase activity"/>
    <property type="evidence" value="ECO:0007669"/>
    <property type="project" value="UniProtKB-KW"/>
</dbReference>
<evidence type="ECO:0000256" key="1">
    <source>
        <dbReference type="ARBA" id="ARBA00022884"/>
    </source>
</evidence>
<dbReference type="Proteomes" id="UP000095087">
    <property type="component" value="Unassembled WGS sequence"/>
</dbReference>
<evidence type="ECO:0000313" key="5">
    <source>
        <dbReference type="EMBL" id="ODA67318.1"/>
    </source>
</evidence>
<dbReference type="SUPFAM" id="SSF53335">
    <property type="entry name" value="S-adenosyl-L-methionine-dependent methyltransferases"/>
    <property type="match status" value="1"/>
</dbReference>
<dbReference type="CDD" id="cd02440">
    <property type="entry name" value="AdoMet_MTases"/>
    <property type="match status" value="1"/>
</dbReference>
<evidence type="ECO:0000313" key="6">
    <source>
        <dbReference type="Proteomes" id="UP000095087"/>
    </source>
</evidence>
<dbReference type="EMBL" id="MASI01000004">
    <property type="protein sequence ID" value="ODA67318.1"/>
    <property type="molecule type" value="Genomic_DNA"/>
</dbReference>
<gene>
    <name evidence="5" type="ORF">A7A08_02065</name>
</gene>
<dbReference type="GO" id="GO:0003723">
    <property type="term" value="F:RNA binding"/>
    <property type="evidence" value="ECO:0007669"/>
    <property type="project" value="UniProtKB-KW"/>
</dbReference>
<protein>
    <submittedName>
        <fullName evidence="5">16S/23S rRNA (Cytidine-2'-O)-methyltransferase TlyA</fullName>
        <ecNumber evidence="5">2.1.1.226</ecNumber>
    </submittedName>
</protein>
<dbReference type="Gene3D" id="3.10.290.10">
    <property type="entry name" value="RNA-binding S4 domain"/>
    <property type="match status" value="1"/>
</dbReference>
<dbReference type="InterPro" id="IPR002942">
    <property type="entry name" value="S4_RNA-bd"/>
</dbReference>
<dbReference type="InterPro" id="IPR047048">
    <property type="entry name" value="TlyA"/>
</dbReference>
<dbReference type="PATRIC" id="fig|1177755.3.peg.2073"/>
<dbReference type="PANTHER" id="PTHR32319">
    <property type="entry name" value="BACTERIAL HEMOLYSIN-LIKE PROTEIN"/>
    <property type="match status" value="1"/>
</dbReference>
<dbReference type="AlphaFoldDB" id="A0A1E2RYZ2"/>
<dbReference type="NCBIfam" id="TIGR00478">
    <property type="entry name" value="tly"/>
    <property type="match status" value="1"/>
</dbReference>
<dbReference type="Pfam" id="PF01479">
    <property type="entry name" value="S4"/>
    <property type="match status" value="1"/>
</dbReference>
<dbReference type="SMART" id="SM00363">
    <property type="entry name" value="S4"/>
    <property type="match status" value="1"/>
</dbReference>
<keyword evidence="5" id="KW-0489">Methyltransferase</keyword>
<evidence type="ECO:0000259" key="4">
    <source>
        <dbReference type="SMART" id="SM00363"/>
    </source>
</evidence>
<dbReference type="PIRSF" id="PIRSF005578">
    <property type="entry name" value="TlyA"/>
    <property type="match status" value="1"/>
</dbReference>
<dbReference type="PROSITE" id="PS50889">
    <property type="entry name" value="S4"/>
    <property type="match status" value="1"/>
</dbReference>